<dbReference type="SMART" id="SM00028">
    <property type="entry name" value="TPR"/>
    <property type="match status" value="4"/>
</dbReference>
<evidence type="ECO:0000313" key="4">
    <source>
        <dbReference type="EMBL" id="TWU34452.1"/>
    </source>
</evidence>
<dbReference type="InterPro" id="IPR011990">
    <property type="entry name" value="TPR-like_helical_dom_sf"/>
</dbReference>
<dbReference type="EMBL" id="SJPV01000008">
    <property type="protein sequence ID" value="TWU34452.1"/>
    <property type="molecule type" value="Genomic_DNA"/>
</dbReference>
<evidence type="ECO:0000256" key="2">
    <source>
        <dbReference type="ARBA" id="ARBA00022803"/>
    </source>
</evidence>
<keyword evidence="5" id="KW-1185">Reference proteome</keyword>
<gene>
    <name evidence="4" type="ORF">Poly41_46000</name>
</gene>
<feature type="transmembrane region" description="Helical" evidence="3">
    <location>
        <begin position="21"/>
        <end position="43"/>
    </location>
</feature>
<keyword evidence="1" id="KW-0677">Repeat</keyword>
<dbReference type="Gene3D" id="1.25.40.10">
    <property type="entry name" value="Tetratricopeptide repeat domain"/>
    <property type="match status" value="2"/>
</dbReference>
<accession>A0A5C6DCH7</accession>
<dbReference type="PANTHER" id="PTHR44943">
    <property type="entry name" value="CELLULOSE SYNTHASE OPERON PROTEIN C"/>
    <property type="match status" value="1"/>
</dbReference>
<proteinExistence type="predicted"/>
<dbReference type="PANTHER" id="PTHR44943:SF4">
    <property type="entry name" value="TPR REPEAT-CONTAINING PROTEIN MJ0798"/>
    <property type="match status" value="1"/>
</dbReference>
<evidence type="ECO:0000313" key="5">
    <source>
        <dbReference type="Proteomes" id="UP000319143"/>
    </source>
</evidence>
<protein>
    <submittedName>
        <fullName evidence="4">Tetratricopeptide repeat protein</fullName>
    </submittedName>
</protein>
<dbReference type="OrthoDB" id="241547at2"/>
<dbReference type="RefSeq" id="WP_146528827.1">
    <property type="nucleotide sequence ID" value="NZ_SJPV01000008.1"/>
</dbReference>
<keyword evidence="3" id="KW-0472">Membrane</keyword>
<dbReference type="Proteomes" id="UP000319143">
    <property type="component" value="Unassembled WGS sequence"/>
</dbReference>
<dbReference type="Pfam" id="PF13181">
    <property type="entry name" value="TPR_8"/>
    <property type="match status" value="1"/>
</dbReference>
<keyword evidence="2" id="KW-0802">TPR repeat</keyword>
<reference evidence="4 5" key="1">
    <citation type="submission" date="2019-02" db="EMBL/GenBank/DDBJ databases">
        <title>Deep-cultivation of Planctomycetes and their phenomic and genomic characterization uncovers novel biology.</title>
        <authorList>
            <person name="Wiegand S."/>
            <person name="Jogler M."/>
            <person name="Boedeker C."/>
            <person name="Pinto D."/>
            <person name="Vollmers J."/>
            <person name="Rivas-Marin E."/>
            <person name="Kohn T."/>
            <person name="Peeters S.H."/>
            <person name="Heuer A."/>
            <person name="Rast P."/>
            <person name="Oberbeckmann S."/>
            <person name="Bunk B."/>
            <person name="Jeske O."/>
            <person name="Meyerdierks A."/>
            <person name="Storesund J.E."/>
            <person name="Kallscheuer N."/>
            <person name="Luecker S."/>
            <person name="Lage O.M."/>
            <person name="Pohl T."/>
            <person name="Merkel B.J."/>
            <person name="Hornburger P."/>
            <person name="Mueller R.-W."/>
            <person name="Bruemmer F."/>
            <person name="Labrenz M."/>
            <person name="Spormann A.M."/>
            <person name="Op Den Camp H."/>
            <person name="Overmann J."/>
            <person name="Amann R."/>
            <person name="Jetten M.S.M."/>
            <person name="Mascher T."/>
            <person name="Medema M.H."/>
            <person name="Devos D.P."/>
            <person name="Kaster A.-K."/>
            <person name="Ovreas L."/>
            <person name="Rohde M."/>
            <person name="Galperin M.Y."/>
            <person name="Jogler C."/>
        </authorList>
    </citation>
    <scope>NUCLEOTIDE SEQUENCE [LARGE SCALE GENOMIC DNA]</scope>
    <source>
        <strain evidence="4 5">Poly41</strain>
    </source>
</reference>
<dbReference type="AlphaFoldDB" id="A0A5C6DCH7"/>
<sequence>MKSKERSSHTSSEHPSTKWRLSRKIGVIAAVFLIAGLGGYWTVYRAQFLRAERAFANGNLAKANHWFQKASRWEWKKSHSTFGLARVASREGDVDQAKRLLVVAENLGYSPAAIASQRNLLQLQSGAGISPDTRIDPRKQLTQAEVDRQQAYIIGLSVLGNYEQAIEVADAWIDQSLDRPEPYWLKAQLLSEHGDDKAARPLFEQALAINPDFLPAISGLARTLNVLEQRSEAKLQYESVISRLGDFVDLGDLSAVGADMLLQARLEKAKIQLDMGETDPVITDLEQLVQEVPMNFATRFLLATEYAKQNKSGKIIEVIEPILPKFPDDISLNYLMATAESERGNLARSTELMDKYLNGRAQLDQLTRLEFEGRNQPPDPNLYTAIAQGYLRYKWDEAEPWLERALQLDPNSPVILAGIAEFYKKLGDQAQYRRYATAAQRLAESGFRG</sequence>
<keyword evidence="3" id="KW-1133">Transmembrane helix</keyword>
<dbReference type="SUPFAM" id="SSF48452">
    <property type="entry name" value="TPR-like"/>
    <property type="match status" value="2"/>
</dbReference>
<dbReference type="InterPro" id="IPR051685">
    <property type="entry name" value="Ycf3/AcsC/BcsC/TPR_MFPF"/>
</dbReference>
<dbReference type="InterPro" id="IPR019734">
    <property type="entry name" value="TPR_rpt"/>
</dbReference>
<comment type="caution">
    <text evidence="4">The sequence shown here is derived from an EMBL/GenBank/DDBJ whole genome shotgun (WGS) entry which is preliminary data.</text>
</comment>
<evidence type="ECO:0000256" key="1">
    <source>
        <dbReference type="ARBA" id="ARBA00022737"/>
    </source>
</evidence>
<keyword evidence="3" id="KW-0812">Transmembrane</keyword>
<organism evidence="4 5">
    <name type="scientific">Novipirellula artificiosorum</name>
    <dbReference type="NCBI Taxonomy" id="2528016"/>
    <lineage>
        <taxon>Bacteria</taxon>
        <taxon>Pseudomonadati</taxon>
        <taxon>Planctomycetota</taxon>
        <taxon>Planctomycetia</taxon>
        <taxon>Pirellulales</taxon>
        <taxon>Pirellulaceae</taxon>
        <taxon>Novipirellula</taxon>
    </lineage>
</organism>
<evidence type="ECO:0000256" key="3">
    <source>
        <dbReference type="SAM" id="Phobius"/>
    </source>
</evidence>
<name>A0A5C6DCH7_9BACT</name>